<name>A0A1X7TAN7_AMPQE</name>
<evidence type="ECO:0000259" key="1">
    <source>
        <dbReference type="Pfam" id="PF14910"/>
    </source>
</evidence>
<sequence>MFTANSAKVFLIALIVFPIASLVDPFLCLASLYNIISSTGNSILLEYCCEFLHFIVTYISRLSLMTHTATLDGIITNLTNTIQSLESCDQLNEDGIHSFLELLYQCISGTGSMGFNWWVLVQCSALYGYSNDGVWNDDFKINAQWTIIKDIINKTLNSDEGELAHRWSINCCNYIYNNWSPFNAYPIIIAWEYYLKNV</sequence>
<evidence type="ECO:0000313" key="2">
    <source>
        <dbReference type="EnsemblMetazoa" id="Aqu2.1.11619_001"/>
    </source>
</evidence>
<feature type="domain" description="Protein MMS22-like N-terminal" evidence="1">
    <location>
        <begin position="107"/>
        <end position="197"/>
    </location>
</feature>
<proteinExistence type="predicted"/>
<dbReference type="InParanoid" id="A0A1X7TAN7"/>
<protein>
    <recommendedName>
        <fullName evidence="1">Protein MMS22-like N-terminal domain-containing protein</fullName>
    </recommendedName>
</protein>
<dbReference type="EnsemblMetazoa" id="Aqu2.1.11619_001">
    <property type="protein sequence ID" value="Aqu2.1.11619_001"/>
    <property type="gene ID" value="Aqu2.1.11619"/>
</dbReference>
<dbReference type="AlphaFoldDB" id="A0A1X7TAN7"/>
<reference evidence="2" key="1">
    <citation type="submission" date="2017-05" db="UniProtKB">
        <authorList>
            <consortium name="EnsemblMetazoa"/>
        </authorList>
    </citation>
    <scope>IDENTIFICATION</scope>
</reference>
<dbReference type="InterPro" id="IPR029425">
    <property type="entry name" value="MMS22L_N"/>
</dbReference>
<organism evidence="2">
    <name type="scientific">Amphimedon queenslandica</name>
    <name type="common">Sponge</name>
    <dbReference type="NCBI Taxonomy" id="400682"/>
    <lineage>
        <taxon>Eukaryota</taxon>
        <taxon>Metazoa</taxon>
        <taxon>Porifera</taxon>
        <taxon>Demospongiae</taxon>
        <taxon>Heteroscleromorpha</taxon>
        <taxon>Haplosclerida</taxon>
        <taxon>Niphatidae</taxon>
        <taxon>Amphimedon</taxon>
    </lineage>
</organism>
<accession>A0A1X7TAN7</accession>
<dbReference type="Pfam" id="PF14910">
    <property type="entry name" value="MMS22L_N"/>
    <property type="match status" value="1"/>
</dbReference>